<evidence type="ECO:0000256" key="1">
    <source>
        <dbReference type="SAM" id="SignalP"/>
    </source>
</evidence>
<feature type="signal peptide" evidence="1">
    <location>
        <begin position="1"/>
        <end position="19"/>
    </location>
</feature>
<name>A0A6S7AHN1_9BURK</name>
<dbReference type="EMBL" id="CADIJQ010000009">
    <property type="protein sequence ID" value="CAB3731716.1"/>
    <property type="molecule type" value="Genomic_DNA"/>
</dbReference>
<proteinExistence type="predicted"/>
<protein>
    <submittedName>
        <fullName evidence="2">Uncharacterized protein</fullName>
    </submittedName>
</protein>
<dbReference type="RefSeq" id="WP_175171175.1">
    <property type="nucleotide sequence ID" value="NZ_CADIJQ010000009.1"/>
</dbReference>
<evidence type="ECO:0000313" key="3">
    <source>
        <dbReference type="Proteomes" id="UP000494269"/>
    </source>
</evidence>
<dbReference type="Proteomes" id="UP000494269">
    <property type="component" value="Unassembled WGS sequence"/>
</dbReference>
<reference evidence="2 3" key="1">
    <citation type="submission" date="2020-04" db="EMBL/GenBank/DDBJ databases">
        <authorList>
            <person name="De Canck E."/>
        </authorList>
    </citation>
    <scope>NUCLEOTIDE SEQUENCE [LARGE SCALE GENOMIC DNA]</scope>
    <source>
        <strain evidence="2 3">LMG 3441</strain>
    </source>
</reference>
<sequence length="119" mass="13460">MSKCARTSIIVLCAAFSMAAVGAPPHVPVFDEYGLEKNPICSYALPEALKAMHKQEPSAERAQTPEWKIQIYVNPYRTSWTLVGTQLAPDWDEDEMCPLARGLGDYTTQKWYRAFFQSK</sequence>
<keyword evidence="3" id="KW-1185">Reference proteome</keyword>
<dbReference type="AlphaFoldDB" id="A0A6S7AHN1"/>
<keyword evidence="1" id="KW-0732">Signal</keyword>
<gene>
    <name evidence="2" type="ORF">LMG3441_04735</name>
</gene>
<evidence type="ECO:0000313" key="2">
    <source>
        <dbReference type="EMBL" id="CAB3731716.1"/>
    </source>
</evidence>
<organism evidence="2 3">
    <name type="scientific">Achromobacter kerstersii</name>
    <dbReference type="NCBI Taxonomy" id="1353890"/>
    <lineage>
        <taxon>Bacteria</taxon>
        <taxon>Pseudomonadati</taxon>
        <taxon>Pseudomonadota</taxon>
        <taxon>Betaproteobacteria</taxon>
        <taxon>Burkholderiales</taxon>
        <taxon>Alcaligenaceae</taxon>
        <taxon>Achromobacter</taxon>
    </lineage>
</organism>
<feature type="chain" id="PRO_5028946788" evidence="1">
    <location>
        <begin position="20"/>
        <end position="119"/>
    </location>
</feature>
<accession>A0A6S7AHN1</accession>